<organism evidence="3 4">
    <name type="scientific">Pedobacter duraquae</name>
    <dbReference type="NCBI Taxonomy" id="425511"/>
    <lineage>
        <taxon>Bacteria</taxon>
        <taxon>Pseudomonadati</taxon>
        <taxon>Bacteroidota</taxon>
        <taxon>Sphingobacteriia</taxon>
        <taxon>Sphingobacteriales</taxon>
        <taxon>Sphingobacteriaceae</taxon>
        <taxon>Pedobacter</taxon>
    </lineage>
</organism>
<protein>
    <submittedName>
        <fullName evidence="3">NAD(P)-dependent dehydrogenase (Short-subunit alcohol dehydrogenase family)</fullName>
    </submittedName>
</protein>
<dbReference type="AlphaFoldDB" id="A0A4R6IKJ9"/>
<dbReference type="InterPro" id="IPR036291">
    <property type="entry name" value="NAD(P)-bd_dom_sf"/>
</dbReference>
<dbReference type="Gene3D" id="3.40.50.720">
    <property type="entry name" value="NAD(P)-binding Rossmann-like Domain"/>
    <property type="match status" value="1"/>
</dbReference>
<dbReference type="PRINTS" id="PR00080">
    <property type="entry name" value="SDRFAMILY"/>
</dbReference>
<dbReference type="PANTHER" id="PTHR43639">
    <property type="entry name" value="OXIDOREDUCTASE, SHORT-CHAIN DEHYDROGENASE/REDUCTASE FAMILY (AFU_ORTHOLOGUE AFUA_5G02870)"/>
    <property type="match status" value="1"/>
</dbReference>
<name>A0A4R6IKJ9_9SPHI</name>
<reference evidence="3 4" key="1">
    <citation type="submission" date="2019-03" db="EMBL/GenBank/DDBJ databases">
        <title>Genomic Encyclopedia of Archaeal and Bacterial Type Strains, Phase II (KMG-II): from individual species to whole genera.</title>
        <authorList>
            <person name="Goeker M."/>
        </authorList>
    </citation>
    <scope>NUCLEOTIDE SEQUENCE [LARGE SCALE GENOMIC DNA]</scope>
    <source>
        <strain evidence="3 4">DSM 19034</strain>
    </source>
</reference>
<dbReference type="SUPFAM" id="SSF51735">
    <property type="entry name" value="NAD(P)-binding Rossmann-fold domains"/>
    <property type="match status" value="1"/>
</dbReference>
<dbReference type="OrthoDB" id="9803333at2"/>
<evidence type="ECO:0000256" key="2">
    <source>
        <dbReference type="ARBA" id="ARBA00023002"/>
    </source>
</evidence>
<gene>
    <name evidence="3" type="ORF">CLV32_1590</name>
</gene>
<dbReference type="EMBL" id="SNWM01000002">
    <property type="protein sequence ID" value="TDO22614.1"/>
    <property type="molecule type" value="Genomic_DNA"/>
</dbReference>
<comment type="caution">
    <text evidence="3">The sequence shown here is derived from an EMBL/GenBank/DDBJ whole genome shotgun (WGS) entry which is preliminary data.</text>
</comment>
<evidence type="ECO:0000313" key="3">
    <source>
        <dbReference type="EMBL" id="TDO22614.1"/>
    </source>
</evidence>
<evidence type="ECO:0000313" key="4">
    <source>
        <dbReference type="Proteomes" id="UP000295499"/>
    </source>
</evidence>
<dbReference type="RefSeq" id="WP_133554113.1">
    <property type="nucleotide sequence ID" value="NZ_SNWM01000002.1"/>
</dbReference>
<dbReference type="PANTHER" id="PTHR43639:SF1">
    <property type="entry name" value="SHORT-CHAIN DEHYDROGENASE_REDUCTASE FAMILY PROTEIN"/>
    <property type="match status" value="1"/>
</dbReference>
<dbReference type="Proteomes" id="UP000295499">
    <property type="component" value="Unassembled WGS sequence"/>
</dbReference>
<dbReference type="InterPro" id="IPR002347">
    <property type="entry name" value="SDR_fam"/>
</dbReference>
<dbReference type="GO" id="GO:0016491">
    <property type="term" value="F:oxidoreductase activity"/>
    <property type="evidence" value="ECO:0007669"/>
    <property type="project" value="UniProtKB-KW"/>
</dbReference>
<dbReference type="Pfam" id="PF13561">
    <property type="entry name" value="adh_short_C2"/>
    <property type="match status" value="1"/>
</dbReference>
<sequence length="260" mass="27922">MINNQKDSSKVAIIIGGSTGIGKSTAIKIAERGVGVILTYNTNRDKAEQTVAEIENAGGHAVALLLDAGRSETFILFKEAILEQLKSKWNRETFHYLVNNAGFGEMASFEATTEELFDRNVSVMLKAPFFITQHLLPLLEDGASIVNTTSTAALVTGIADGASAYGAVKAGLVVLSKYMAKEFSKRKIRVNSVAPGPTKTNFADSGFERFPEFVDIIANQTALGRVGEAEDLSKVIISLLSDDFGWVTGQDIEVSGGFHL</sequence>
<keyword evidence="2" id="KW-0560">Oxidoreductase</keyword>
<proteinExistence type="inferred from homology"/>
<comment type="similarity">
    <text evidence="1">Belongs to the short-chain dehydrogenases/reductases (SDR) family.</text>
</comment>
<accession>A0A4R6IKJ9</accession>
<evidence type="ECO:0000256" key="1">
    <source>
        <dbReference type="ARBA" id="ARBA00006484"/>
    </source>
</evidence>
<dbReference type="PRINTS" id="PR00081">
    <property type="entry name" value="GDHRDH"/>
</dbReference>
<keyword evidence="4" id="KW-1185">Reference proteome</keyword>